<evidence type="ECO:0000313" key="1">
    <source>
        <dbReference type="EMBL" id="KAH7903803.1"/>
    </source>
</evidence>
<dbReference type="Proteomes" id="UP000790377">
    <property type="component" value="Unassembled WGS sequence"/>
</dbReference>
<organism evidence="1 2">
    <name type="scientific">Hygrophoropsis aurantiaca</name>
    <dbReference type="NCBI Taxonomy" id="72124"/>
    <lineage>
        <taxon>Eukaryota</taxon>
        <taxon>Fungi</taxon>
        <taxon>Dikarya</taxon>
        <taxon>Basidiomycota</taxon>
        <taxon>Agaricomycotina</taxon>
        <taxon>Agaricomycetes</taxon>
        <taxon>Agaricomycetidae</taxon>
        <taxon>Boletales</taxon>
        <taxon>Coniophorineae</taxon>
        <taxon>Hygrophoropsidaceae</taxon>
        <taxon>Hygrophoropsis</taxon>
    </lineage>
</organism>
<gene>
    <name evidence="1" type="ORF">BJ138DRAFT_1020054</name>
</gene>
<dbReference type="EMBL" id="MU268750">
    <property type="protein sequence ID" value="KAH7903803.1"/>
    <property type="molecule type" value="Genomic_DNA"/>
</dbReference>
<evidence type="ECO:0000313" key="2">
    <source>
        <dbReference type="Proteomes" id="UP000790377"/>
    </source>
</evidence>
<comment type="caution">
    <text evidence="1">The sequence shown here is derived from an EMBL/GenBank/DDBJ whole genome shotgun (WGS) entry which is preliminary data.</text>
</comment>
<sequence length="214" mass="24831">MNRPHRKAPWTGVILSDDEDKVQLFDAENADCCTADTFQIDLRPGQTARSAWNASATAVFVESFLAHDYACTSRPNIKKAFSSHIRSLARAYQDQLPDSQVGKRRERRRSLFKKRLEVVLKYPDLRRHAEMLMRFGPDGMSSDESAHENNYAQYKILVKPWRHQKVTTWLRTIDAIYRHDRFGPVGRGNHGNNFRARFESTLVSERRSAVRRLP</sequence>
<keyword evidence="2" id="KW-1185">Reference proteome</keyword>
<protein>
    <submittedName>
        <fullName evidence="1">Uncharacterized protein</fullName>
    </submittedName>
</protein>
<accession>A0ACB7ZSM4</accession>
<proteinExistence type="predicted"/>
<name>A0ACB7ZSM4_9AGAM</name>
<feature type="non-terminal residue" evidence="1">
    <location>
        <position position="214"/>
    </location>
</feature>
<reference evidence="1" key="1">
    <citation type="journal article" date="2021" name="New Phytol.">
        <title>Evolutionary innovations through gain and loss of genes in the ectomycorrhizal Boletales.</title>
        <authorList>
            <person name="Wu G."/>
            <person name="Miyauchi S."/>
            <person name="Morin E."/>
            <person name="Kuo A."/>
            <person name="Drula E."/>
            <person name="Varga T."/>
            <person name="Kohler A."/>
            <person name="Feng B."/>
            <person name="Cao Y."/>
            <person name="Lipzen A."/>
            <person name="Daum C."/>
            <person name="Hundley H."/>
            <person name="Pangilinan J."/>
            <person name="Johnson J."/>
            <person name="Barry K."/>
            <person name="LaButti K."/>
            <person name="Ng V."/>
            <person name="Ahrendt S."/>
            <person name="Min B."/>
            <person name="Choi I.G."/>
            <person name="Park H."/>
            <person name="Plett J.M."/>
            <person name="Magnuson J."/>
            <person name="Spatafora J.W."/>
            <person name="Nagy L.G."/>
            <person name="Henrissat B."/>
            <person name="Grigoriev I.V."/>
            <person name="Yang Z.L."/>
            <person name="Xu J."/>
            <person name="Martin F.M."/>
        </authorList>
    </citation>
    <scope>NUCLEOTIDE SEQUENCE</scope>
    <source>
        <strain evidence="1">ATCC 28755</strain>
    </source>
</reference>